<protein>
    <recommendedName>
        <fullName evidence="3">Carbohydrate sulfotransferase</fullName>
    </recommendedName>
</protein>
<dbReference type="PANTHER" id="PTHR22900:SF5">
    <property type="entry name" value="PROTEIN CBG14245"/>
    <property type="match status" value="1"/>
</dbReference>
<proteinExistence type="predicted"/>
<dbReference type="GO" id="GO:1902884">
    <property type="term" value="P:positive regulation of response to oxidative stress"/>
    <property type="evidence" value="ECO:0007669"/>
    <property type="project" value="InterPro"/>
</dbReference>
<evidence type="ECO:0000313" key="1">
    <source>
        <dbReference type="Proteomes" id="UP000887575"/>
    </source>
</evidence>
<accession>A0AAF3F072</accession>
<dbReference type="InterPro" id="IPR027417">
    <property type="entry name" value="P-loop_NTPase"/>
</dbReference>
<dbReference type="Proteomes" id="UP000887575">
    <property type="component" value="Unassembled WGS sequence"/>
</dbReference>
<keyword evidence="1" id="KW-1185">Reference proteome</keyword>
<dbReference type="Pfam" id="PF03567">
    <property type="entry name" value="Sulfotransfer_2"/>
    <property type="match status" value="1"/>
</dbReference>
<evidence type="ECO:0000313" key="2">
    <source>
        <dbReference type="WBParaSite" id="MBELARI_LOCUS19903"/>
    </source>
</evidence>
<name>A0AAF3F072_9BILA</name>
<dbReference type="PANTHER" id="PTHR22900">
    <property type="entry name" value="PROTEIN CBG14245-RELATED"/>
    <property type="match status" value="1"/>
</dbReference>
<dbReference type="GO" id="GO:0047756">
    <property type="term" value="F:chondroitin 4-sulfotransferase activity"/>
    <property type="evidence" value="ECO:0007669"/>
    <property type="project" value="InterPro"/>
</dbReference>
<dbReference type="Gene3D" id="3.40.50.300">
    <property type="entry name" value="P-loop containing nucleotide triphosphate hydrolases"/>
    <property type="match status" value="1"/>
</dbReference>
<dbReference type="GO" id="GO:0016020">
    <property type="term" value="C:membrane"/>
    <property type="evidence" value="ECO:0007669"/>
    <property type="project" value="InterPro"/>
</dbReference>
<evidence type="ECO:0008006" key="3">
    <source>
        <dbReference type="Google" id="ProtNLM"/>
    </source>
</evidence>
<dbReference type="InterPro" id="IPR007669">
    <property type="entry name" value="Chst-1-like"/>
</dbReference>
<dbReference type="AlphaFoldDB" id="A0AAF3F072"/>
<organism evidence="1 2">
    <name type="scientific">Mesorhabditis belari</name>
    <dbReference type="NCBI Taxonomy" id="2138241"/>
    <lineage>
        <taxon>Eukaryota</taxon>
        <taxon>Metazoa</taxon>
        <taxon>Ecdysozoa</taxon>
        <taxon>Nematoda</taxon>
        <taxon>Chromadorea</taxon>
        <taxon>Rhabditida</taxon>
        <taxon>Rhabditina</taxon>
        <taxon>Rhabditomorpha</taxon>
        <taxon>Rhabditoidea</taxon>
        <taxon>Rhabditidae</taxon>
        <taxon>Mesorhabditinae</taxon>
        <taxon>Mesorhabditis</taxon>
    </lineage>
</organism>
<dbReference type="GO" id="GO:0050650">
    <property type="term" value="P:chondroitin sulfate proteoglycan biosynthetic process"/>
    <property type="evidence" value="ECO:0007669"/>
    <property type="project" value="InterPro"/>
</dbReference>
<dbReference type="InterPro" id="IPR005331">
    <property type="entry name" value="Sulfotransferase"/>
</dbReference>
<sequence>MVRDPVERFVSLYGDICEKHDWCGERDIHSFARWVYDFQRHDGKAKTKKQRHILYHSWAQTRFCGVKNKDIILVHHSHDKAKMKREFMKLFKKAHVPKHVAANALRHLTKSSTRDAARNSSHKRELIQKVKRNPQTMQYLRAMYFEDFKFLRRHQF</sequence>
<reference evidence="2" key="1">
    <citation type="submission" date="2024-02" db="UniProtKB">
        <authorList>
            <consortium name="WormBaseParasite"/>
        </authorList>
    </citation>
    <scope>IDENTIFICATION</scope>
</reference>
<dbReference type="WBParaSite" id="MBELARI_LOCUS19903">
    <property type="protein sequence ID" value="MBELARI_LOCUS19903"/>
    <property type="gene ID" value="MBELARI_LOCUS19903"/>
</dbReference>